<dbReference type="GO" id="GO:0008422">
    <property type="term" value="F:beta-glucosidase activity"/>
    <property type="evidence" value="ECO:0007669"/>
    <property type="project" value="UniProtKB-EC"/>
</dbReference>
<dbReference type="InterPro" id="IPR017853">
    <property type="entry name" value="GH"/>
</dbReference>
<organism evidence="12 13">
    <name type="scientific">Penicillium angulare</name>
    <dbReference type="NCBI Taxonomy" id="116970"/>
    <lineage>
        <taxon>Eukaryota</taxon>
        <taxon>Fungi</taxon>
        <taxon>Dikarya</taxon>
        <taxon>Ascomycota</taxon>
        <taxon>Pezizomycotina</taxon>
        <taxon>Eurotiomycetes</taxon>
        <taxon>Eurotiomycetidae</taxon>
        <taxon>Eurotiales</taxon>
        <taxon>Aspergillaceae</taxon>
        <taxon>Penicillium</taxon>
    </lineage>
</organism>
<dbReference type="Pfam" id="PF01915">
    <property type="entry name" value="Glyco_hydro_3_C"/>
    <property type="match status" value="1"/>
</dbReference>
<dbReference type="Gene3D" id="2.60.120.260">
    <property type="entry name" value="Galactose-binding domain-like"/>
    <property type="match status" value="1"/>
</dbReference>
<dbReference type="InterPro" id="IPR036962">
    <property type="entry name" value="Glyco_hydro_3_N_sf"/>
</dbReference>
<evidence type="ECO:0000256" key="6">
    <source>
        <dbReference type="ARBA" id="ARBA00023001"/>
    </source>
</evidence>
<dbReference type="PANTHER" id="PTHR42715">
    <property type="entry name" value="BETA-GLUCOSIDASE"/>
    <property type="match status" value="1"/>
</dbReference>
<reference evidence="12" key="2">
    <citation type="journal article" date="2023" name="IMA Fungus">
        <title>Comparative genomic study of the Penicillium genus elucidates a diverse pangenome and 15 lateral gene transfer events.</title>
        <authorList>
            <person name="Petersen C."/>
            <person name="Sorensen T."/>
            <person name="Nielsen M.R."/>
            <person name="Sondergaard T.E."/>
            <person name="Sorensen J.L."/>
            <person name="Fitzpatrick D.A."/>
            <person name="Frisvad J.C."/>
            <person name="Nielsen K.L."/>
        </authorList>
    </citation>
    <scope>NUCLEOTIDE SEQUENCE</scope>
    <source>
        <strain evidence="12">IBT 30069</strain>
    </source>
</reference>
<dbReference type="InterPro" id="IPR002772">
    <property type="entry name" value="Glyco_hydro_3_C"/>
</dbReference>
<evidence type="ECO:0000256" key="1">
    <source>
        <dbReference type="ARBA" id="ARBA00000448"/>
    </source>
</evidence>
<keyword evidence="6" id="KW-0136">Cellulose degradation</keyword>
<comment type="pathway">
    <text evidence="2">Glycan metabolism; cellulose degradation.</text>
</comment>
<dbReference type="GO" id="GO:0030245">
    <property type="term" value="P:cellulose catabolic process"/>
    <property type="evidence" value="ECO:0007669"/>
    <property type="project" value="UniProtKB-KW"/>
</dbReference>
<comment type="catalytic activity">
    <reaction evidence="1">
        <text>Hydrolysis of terminal, non-reducing beta-D-glucosyl residues with release of beta-D-glucose.</text>
        <dbReference type="EC" id="3.2.1.21"/>
    </reaction>
</comment>
<dbReference type="SUPFAM" id="SSF51445">
    <property type="entry name" value="(Trans)glycosidases"/>
    <property type="match status" value="1"/>
</dbReference>
<evidence type="ECO:0000313" key="12">
    <source>
        <dbReference type="EMBL" id="KAJ5108301.1"/>
    </source>
</evidence>
<dbReference type="Proteomes" id="UP001149165">
    <property type="component" value="Unassembled WGS sequence"/>
</dbReference>
<keyword evidence="9" id="KW-0326">Glycosidase</keyword>
<evidence type="ECO:0000256" key="8">
    <source>
        <dbReference type="ARBA" id="ARBA00023277"/>
    </source>
</evidence>
<reference evidence="12" key="1">
    <citation type="submission" date="2022-11" db="EMBL/GenBank/DDBJ databases">
        <authorList>
            <person name="Petersen C."/>
        </authorList>
    </citation>
    <scope>NUCLEOTIDE SEQUENCE</scope>
    <source>
        <strain evidence="12">IBT 30069</strain>
    </source>
</reference>
<gene>
    <name evidence="12" type="ORF">N7456_004976</name>
</gene>
<evidence type="ECO:0000256" key="5">
    <source>
        <dbReference type="ARBA" id="ARBA00022801"/>
    </source>
</evidence>
<dbReference type="PANTHER" id="PTHR42715:SF10">
    <property type="entry name" value="BETA-GLUCOSIDASE"/>
    <property type="match status" value="1"/>
</dbReference>
<comment type="similarity">
    <text evidence="3">Belongs to the glycosyl hydrolase 3 family.</text>
</comment>
<proteinExistence type="inferred from homology"/>
<name>A0A9W9KJQ1_9EURO</name>
<keyword evidence="7" id="KW-0325">Glycoprotein</keyword>
<dbReference type="Pfam" id="PF07691">
    <property type="entry name" value="PA14"/>
    <property type="match status" value="1"/>
</dbReference>
<accession>A0A9W9KJQ1</accession>
<evidence type="ECO:0000256" key="9">
    <source>
        <dbReference type="ARBA" id="ARBA00023295"/>
    </source>
</evidence>
<evidence type="ECO:0000256" key="2">
    <source>
        <dbReference type="ARBA" id="ARBA00004987"/>
    </source>
</evidence>
<dbReference type="EMBL" id="JAPQKH010000003">
    <property type="protein sequence ID" value="KAJ5108301.1"/>
    <property type="molecule type" value="Genomic_DNA"/>
</dbReference>
<dbReference type="InterPro" id="IPR050288">
    <property type="entry name" value="Cellulose_deg_GH3"/>
</dbReference>
<feature type="domain" description="PA14" evidence="11">
    <location>
        <begin position="199"/>
        <end position="349"/>
    </location>
</feature>
<evidence type="ECO:0000256" key="7">
    <source>
        <dbReference type="ARBA" id="ARBA00023180"/>
    </source>
</evidence>
<dbReference type="SUPFAM" id="SSF52279">
    <property type="entry name" value="Beta-D-glucan exohydrolase, C-terminal domain"/>
    <property type="match status" value="1"/>
</dbReference>
<protein>
    <recommendedName>
        <fullName evidence="4">beta-glucosidase</fullName>
        <ecNumber evidence="4">3.2.1.21</ecNumber>
    </recommendedName>
</protein>
<comment type="caution">
    <text evidence="12">The sequence shown here is derived from an EMBL/GenBank/DDBJ whole genome shotgun (WGS) entry which is preliminary data.</text>
</comment>
<dbReference type="Pfam" id="PF14310">
    <property type="entry name" value="Fn3-like"/>
    <property type="match status" value="1"/>
</dbReference>
<evidence type="ECO:0000256" key="3">
    <source>
        <dbReference type="ARBA" id="ARBA00005336"/>
    </source>
</evidence>
<evidence type="ECO:0000313" key="13">
    <source>
        <dbReference type="Proteomes" id="UP001149165"/>
    </source>
</evidence>
<sequence>MSESKTLIQNLLRKEMGFDGIVISDFEGIYSTIPPVAAGVALELPGPTQFRGKHLLEAVKNKEISKAHIDSLALDVLKFAAKVGSDDVDHPERGVEKEETPAALVRLAAAEGIVLLKNRDSLLPLPSSPRLKIAVFGSPASNPLVHGGGSASLTPTYCVSPLEALERRFSKANIQYHPGVPIFKKIPSVSLDVMTAPSTGKPGADCYWYNGWEFNEDIIHHEVLEETRTLVIDARISNLLPHHCNRMHFILKPKFSGTHVFGVTSSGKCIIFVDGREVLQHAGFTDVRVEYVMQPGDFEERVAIMMEADREYEVRVDTLSTTAPSPSPVFTMAPQATQVGFYENMSSAVMPEASKLASECDIAIVFTANNKEYESESFDRKSMDLSPEQNDLISAVACSARKSIVINQTGSPISMPWINDIDAILQCWYAGQEVGNALVDLLSGDRNPSGKLPVTFPRHIENSPSFGNFSTDEKMEVRYEEGLKMGYRARELPTPLFPFGHGLSYTQFDLKDFRLEPAVFGSNAKIDAIVTVTNIGAIDGQEVVQVYVDGVLKGFSKTLILAEGEEKEVTISLDKYAFSGWDSSVGQWVIEPRAYEVDIRQDANTVIASLVYVIETYSTWSGL</sequence>
<keyword evidence="10" id="KW-0624">Polysaccharide degradation</keyword>
<dbReference type="InterPro" id="IPR037524">
    <property type="entry name" value="PA14/GLEYA"/>
</dbReference>
<dbReference type="SMART" id="SM01217">
    <property type="entry name" value="Fn3_like"/>
    <property type="match status" value="1"/>
</dbReference>
<dbReference type="Gene3D" id="3.20.20.300">
    <property type="entry name" value="Glycoside hydrolase, family 3, N-terminal domain"/>
    <property type="match status" value="1"/>
</dbReference>
<keyword evidence="5" id="KW-0378">Hydrolase</keyword>
<dbReference type="EC" id="3.2.1.21" evidence="4"/>
<dbReference type="AlphaFoldDB" id="A0A9W9KJQ1"/>
<evidence type="ECO:0000256" key="4">
    <source>
        <dbReference type="ARBA" id="ARBA00012744"/>
    </source>
</evidence>
<keyword evidence="13" id="KW-1185">Reference proteome</keyword>
<dbReference type="PROSITE" id="PS51820">
    <property type="entry name" value="PA14"/>
    <property type="match status" value="1"/>
</dbReference>
<dbReference type="InterPro" id="IPR011658">
    <property type="entry name" value="PA14_dom"/>
</dbReference>
<evidence type="ECO:0000256" key="10">
    <source>
        <dbReference type="ARBA" id="ARBA00023326"/>
    </source>
</evidence>
<dbReference type="Gene3D" id="3.40.50.1700">
    <property type="entry name" value="Glycoside hydrolase family 3 C-terminal domain"/>
    <property type="match status" value="1"/>
</dbReference>
<evidence type="ECO:0000259" key="11">
    <source>
        <dbReference type="PROSITE" id="PS51820"/>
    </source>
</evidence>
<dbReference type="InterPro" id="IPR013783">
    <property type="entry name" value="Ig-like_fold"/>
</dbReference>
<dbReference type="InterPro" id="IPR036881">
    <property type="entry name" value="Glyco_hydro_3_C_sf"/>
</dbReference>
<keyword evidence="8" id="KW-0119">Carbohydrate metabolism</keyword>
<dbReference type="OrthoDB" id="47059at2759"/>
<dbReference type="InterPro" id="IPR026891">
    <property type="entry name" value="Fn3-like"/>
</dbReference>
<dbReference type="Gene3D" id="2.60.40.10">
    <property type="entry name" value="Immunoglobulins"/>
    <property type="match status" value="1"/>
</dbReference>